<evidence type="ECO:0000313" key="16">
    <source>
        <dbReference type="Proteomes" id="UP000198571"/>
    </source>
</evidence>
<evidence type="ECO:0000256" key="11">
    <source>
        <dbReference type="NCBIfam" id="TIGR00551"/>
    </source>
</evidence>
<proteinExistence type="inferred from homology"/>
<dbReference type="SUPFAM" id="SSF51905">
    <property type="entry name" value="FAD/NAD(P)-binding domain"/>
    <property type="match status" value="1"/>
</dbReference>
<dbReference type="PRINTS" id="PR00368">
    <property type="entry name" value="FADPNR"/>
</dbReference>
<dbReference type="Gene3D" id="3.50.50.60">
    <property type="entry name" value="FAD/NAD(P)-binding domain"/>
    <property type="match status" value="1"/>
</dbReference>
<dbReference type="RefSeq" id="WP_177174188.1">
    <property type="nucleotide sequence ID" value="NZ_FOGT01000003.1"/>
</dbReference>
<accession>A0A1H9RPR6</accession>
<comment type="pathway">
    <text evidence="2 12">Cofactor biosynthesis; NAD(+) biosynthesis; iminoaspartate from L-aspartate (oxidase route): step 1/1.</text>
</comment>
<evidence type="ECO:0000256" key="6">
    <source>
        <dbReference type="ARBA" id="ARBA00022630"/>
    </source>
</evidence>
<dbReference type="Gene3D" id="3.90.700.10">
    <property type="entry name" value="Succinate dehydrogenase/fumarate reductase flavoprotein, catalytic domain"/>
    <property type="match status" value="1"/>
</dbReference>
<keyword evidence="16" id="KW-1185">Reference proteome</keyword>
<dbReference type="GO" id="GO:0034628">
    <property type="term" value="P:'de novo' NAD+ biosynthetic process from L-aspartate"/>
    <property type="evidence" value="ECO:0007669"/>
    <property type="project" value="TreeGrafter"/>
</dbReference>
<organism evidence="15 16">
    <name type="scientific">Salipaludibacillus aurantiacus</name>
    <dbReference type="NCBI Taxonomy" id="1601833"/>
    <lineage>
        <taxon>Bacteria</taxon>
        <taxon>Bacillati</taxon>
        <taxon>Bacillota</taxon>
        <taxon>Bacilli</taxon>
        <taxon>Bacillales</taxon>
        <taxon>Bacillaceae</taxon>
    </lineage>
</organism>
<keyword evidence="9 12" id="KW-0560">Oxidoreductase</keyword>
<evidence type="ECO:0000256" key="7">
    <source>
        <dbReference type="ARBA" id="ARBA00022642"/>
    </source>
</evidence>
<dbReference type="SUPFAM" id="SSF56425">
    <property type="entry name" value="Succinate dehydrogenase/fumarate reductase flavoprotein, catalytic domain"/>
    <property type="match status" value="1"/>
</dbReference>
<dbReference type="InterPro" id="IPR036188">
    <property type="entry name" value="FAD/NAD-bd_sf"/>
</dbReference>
<evidence type="ECO:0000256" key="2">
    <source>
        <dbReference type="ARBA" id="ARBA00004950"/>
    </source>
</evidence>
<dbReference type="AlphaFoldDB" id="A0A1H9RPR6"/>
<dbReference type="Pfam" id="PF00890">
    <property type="entry name" value="FAD_binding_2"/>
    <property type="match status" value="1"/>
</dbReference>
<dbReference type="Proteomes" id="UP000198571">
    <property type="component" value="Unassembled WGS sequence"/>
</dbReference>
<sequence>MGKCDVLIIGGGLAATMAALKLADQMSVILVRKGTVEDGNSCKAQGGIAAALHKSDSPSLHELDTLIAGCHKNDRQMVNILVHEGKVRLKRWIGEGLPFDMAEDGDYSYGIEGAHRMRRILHSGGDRTGEKVMDYFGQRLKGRVRAYDSLTAAELLIDQGVCRGALFTGNQGSVKKIVARHTILATGGVGGLFQETSNDSLITGDGLAMAWRAGAALKDLEYIQFHPTLIYSNGKATGLASEALRGEGARLIDETGRQIMEGVHPLKDLAPRDVVARKLYEKVREGHDVYLDISRIHRFCQRFPQISRICRAQGIDLKQKVIPVRPGAHFHMGGVRTDENGRTTVPGLYAVGEAAGNGVHGANRLASNSLLEAVVFGERTGEYILSHPAPFHARKVSIKLQDIHDGGLTRLPGKEVIRRKVSSALGVCRNREDLQDFISWAEVYEFKSSSIDSSSLFNKEMIEQRSMLLSAWLIAKAALKNEHSCGAHFREDGKGRGVNEQVFAETTIS</sequence>
<feature type="domain" description="FAD-dependent oxidoreductase 2 FAD-binding" evidence="13">
    <location>
        <begin position="5"/>
        <end position="370"/>
    </location>
</feature>
<dbReference type="UniPathway" id="UPA00253">
    <property type="reaction ID" value="UER00326"/>
</dbReference>
<dbReference type="InterPro" id="IPR005288">
    <property type="entry name" value="NadB"/>
</dbReference>
<evidence type="ECO:0000256" key="4">
    <source>
        <dbReference type="ARBA" id="ARBA00012173"/>
    </source>
</evidence>
<reference evidence="16" key="1">
    <citation type="submission" date="2016-10" db="EMBL/GenBank/DDBJ databases">
        <authorList>
            <person name="Varghese N."/>
            <person name="Submissions S."/>
        </authorList>
    </citation>
    <scope>NUCLEOTIDE SEQUENCE [LARGE SCALE GENOMIC DNA]</scope>
    <source>
        <strain evidence="16">S9</strain>
    </source>
</reference>
<evidence type="ECO:0000256" key="1">
    <source>
        <dbReference type="ARBA" id="ARBA00001974"/>
    </source>
</evidence>
<keyword evidence="6 12" id="KW-0285">Flavoprotein</keyword>
<evidence type="ECO:0000256" key="8">
    <source>
        <dbReference type="ARBA" id="ARBA00022827"/>
    </source>
</evidence>
<evidence type="ECO:0000256" key="3">
    <source>
        <dbReference type="ARBA" id="ARBA00008562"/>
    </source>
</evidence>
<keyword evidence="7 12" id="KW-0662">Pyridine nucleotide biosynthesis</keyword>
<dbReference type="InterPro" id="IPR003953">
    <property type="entry name" value="FAD-dep_OxRdtase_2_FAD-bd"/>
</dbReference>
<evidence type="ECO:0000259" key="13">
    <source>
        <dbReference type="Pfam" id="PF00890"/>
    </source>
</evidence>
<dbReference type="Pfam" id="PF02910">
    <property type="entry name" value="Succ_DH_flav_C"/>
    <property type="match status" value="1"/>
</dbReference>
<keyword evidence="8 12" id="KW-0274">FAD</keyword>
<comment type="catalytic activity">
    <reaction evidence="10">
        <text>L-aspartate + O2 = iminosuccinate + H2O2</text>
        <dbReference type="Rhea" id="RHEA:25876"/>
        <dbReference type="ChEBI" id="CHEBI:15379"/>
        <dbReference type="ChEBI" id="CHEBI:16240"/>
        <dbReference type="ChEBI" id="CHEBI:29991"/>
        <dbReference type="ChEBI" id="CHEBI:77875"/>
        <dbReference type="EC" id="1.4.3.16"/>
    </reaction>
    <physiologicalReaction direction="left-to-right" evidence="10">
        <dbReference type="Rhea" id="RHEA:25877"/>
    </physiologicalReaction>
</comment>
<dbReference type="Gene3D" id="1.20.58.100">
    <property type="entry name" value="Fumarate reductase/succinate dehydrogenase flavoprotein-like, C-terminal domain"/>
    <property type="match status" value="1"/>
</dbReference>
<name>A0A1H9RPR6_9BACI</name>
<dbReference type="PANTHER" id="PTHR42716:SF2">
    <property type="entry name" value="L-ASPARTATE OXIDASE, CHLOROPLASTIC"/>
    <property type="match status" value="1"/>
</dbReference>
<evidence type="ECO:0000259" key="14">
    <source>
        <dbReference type="Pfam" id="PF02910"/>
    </source>
</evidence>
<dbReference type="STRING" id="1601833.SAMN05518684_103266"/>
<gene>
    <name evidence="15" type="ORF">SAMN05518684_103266</name>
</gene>
<dbReference type="GO" id="GO:0005737">
    <property type="term" value="C:cytoplasm"/>
    <property type="evidence" value="ECO:0007669"/>
    <property type="project" value="UniProtKB-SubCell"/>
</dbReference>
<evidence type="ECO:0000256" key="10">
    <source>
        <dbReference type="ARBA" id="ARBA00048305"/>
    </source>
</evidence>
<comment type="cofactor">
    <cofactor evidence="1 12">
        <name>FAD</name>
        <dbReference type="ChEBI" id="CHEBI:57692"/>
    </cofactor>
</comment>
<evidence type="ECO:0000256" key="9">
    <source>
        <dbReference type="ARBA" id="ARBA00023002"/>
    </source>
</evidence>
<dbReference type="EC" id="1.4.3.16" evidence="4 11"/>
<evidence type="ECO:0000256" key="5">
    <source>
        <dbReference type="ARBA" id="ARBA00021901"/>
    </source>
</evidence>
<dbReference type="InterPro" id="IPR015939">
    <property type="entry name" value="Fum_Rdtase/Succ_DH_flav-like_C"/>
</dbReference>
<dbReference type="GO" id="GO:0008734">
    <property type="term" value="F:L-aspartate oxidase activity"/>
    <property type="evidence" value="ECO:0007669"/>
    <property type="project" value="UniProtKB-UniRule"/>
</dbReference>
<dbReference type="NCBIfam" id="TIGR00551">
    <property type="entry name" value="nadB"/>
    <property type="match status" value="1"/>
</dbReference>
<dbReference type="InterPro" id="IPR027477">
    <property type="entry name" value="Succ_DH/fumarate_Rdtase_cat_sf"/>
</dbReference>
<comment type="similarity">
    <text evidence="3 12">Belongs to the FAD-dependent oxidoreductase 2 family. NadB subfamily.</text>
</comment>
<feature type="domain" description="Fumarate reductase/succinate dehydrogenase flavoprotein-like C-terminal" evidence="14">
    <location>
        <begin position="421"/>
        <end position="496"/>
    </location>
</feature>
<dbReference type="PANTHER" id="PTHR42716">
    <property type="entry name" value="L-ASPARTATE OXIDASE"/>
    <property type="match status" value="1"/>
</dbReference>
<dbReference type="InterPro" id="IPR037099">
    <property type="entry name" value="Fum_R/Succ_DH_flav-like_C_sf"/>
</dbReference>
<evidence type="ECO:0000256" key="12">
    <source>
        <dbReference type="RuleBase" id="RU362049"/>
    </source>
</evidence>
<evidence type="ECO:0000313" key="15">
    <source>
        <dbReference type="EMBL" id="SER74624.1"/>
    </source>
</evidence>
<dbReference type="GO" id="GO:0033765">
    <property type="term" value="F:steroid dehydrogenase activity, acting on the CH-CH group of donors"/>
    <property type="evidence" value="ECO:0007669"/>
    <property type="project" value="UniProtKB-ARBA"/>
</dbReference>
<dbReference type="EMBL" id="FOGT01000003">
    <property type="protein sequence ID" value="SER74624.1"/>
    <property type="molecule type" value="Genomic_DNA"/>
</dbReference>
<comment type="function">
    <text evidence="12">Catalyzes the oxidation of L-aspartate to iminoaspartate.</text>
</comment>
<dbReference type="SUPFAM" id="SSF46977">
    <property type="entry name" value="Succinate dehydrogenase/fumarate reductase flavoprotein C-terminal domain"/>
    <property type="match status" value="1"/>
</dbReference>
<comment type="subcellular location">
    <subcellularLocation>
        <location evidence="12">Cytoplasm</location>
    </subcellularLocation>
</comment>
<protein>
    <recommendedName>
        <fullName evidence="5 11">L-aspartate oxidase</fullName>
        <ecNumber evidence="4 11">1.4.3.16</ecNumber>
    </recommendedName>
</protein>
<dbReference type="FunFam" id="3.90.700.10:FF:000002">
    <property type="entry name" value="L-aspartate oxidase"/>
    <property type="match status" value="1"/>
</dbReference>